<organism evidence="2 3">
    <name type="scientific">Antrodiella citrinella</name>
    <dbReference type="NCBI Taxonomy" id="2447956"/>
    <lineage>
        <taxon>Eukaryota</taxon>
        <taxon>Fungi</taxon>
        <taxon>Dikarya</taxon>
        <taxon>Basidiomycota</taxon>
        <taxon>Agaricomycotina</taxon>
        <taxon>Agaricomycetes</taxon>
        <taxon>Polyporales</taxon>
        <taxon>Steccherinaceae</taxon>
        <taxon>Antrodiella</taxon>
    </lineage>
</organism>
<keyword evidence="3" id="KW-1185">Reference proteome</keyword>
<protein>
    <recommendedName>
        <fullName evidence="1">DUF6593 domain-containing protein</fullName>
    </recommendedName>
</protein>
<reference evidence="2 3" key="1">
    <citation type="submission" date="2019-02" db="EMBL/GenBank/DDBJ databases">
        <title>Genome sequencing of the rare red list fungi Antrodiella citrinella (Flaviporus citrinellus).</title>
        <authorList>
            <person name="Buettner E."/>
            <person name="Kellner H."/>
        </authorList>
    </citation>
    <scope>NUCLEOTIDE SEQUENCE [LARGE SCALE GENOMIC DNA]</scope>
    <source>
        <strain evidence="2 3">DSM 108506</strain>
    </source>
</reference>
<dbReference type="Proteomes" id="UP000308730">
    <property type="component" value="Unassembled WGS sequence"/>
</dbReference>
<dbReference type="EMBL" id="SGPM01000289">
    <property type="protein sequence ID" value="THH26997.1"/>
    <property type="molecule type" value="Genomic_DNA"/>
</dbReference>
<evidence type="ECO:0000313" key="2">
    <source>
        <dbReference type="EMBL" id="THH26997.1"/>
    </source>
</evidence>
<name>A0A4S4MNW3_9APHY</name>
<gene>
    <name evidence="2" type="ORF">EUX98_g7191</name>
</gene>
<evidence type="ECO:0000259" key="1">
    <source>
        <dbReference type="Pfam" id="PF20236"/>
    </source>
</evidence>
<proteinExistence type="predicted"/>
<sequence length="214" mass="23795">MEFHLSRNSTSTVVLSSTPLRSSSASTTTLVDALPVYHIYSPGQLTRNTTYISHISSDIAVKPEHKFKSARKGDIKDAASYGEGGVVEFARLNWRTFRSTRLVYNMQITDLDQFLTGSDLIGSARTFVGPDGLSYSWHMGMTTSLLTLKAAVPAETAPKTIAKFYPQSAVGAGRNPYLEVQPEGMHMLDIIVITWVFVETRRRELEKQYPAFPI</sequence>
<dbReference type="OrthoDB" id="3360976at2759"/>
<feature type="domain" description="DUF6593" evidence="1">
    <location>
        <begin position="26"/>
        <end position="204"/>
    </location>
</feature>
<dbReference type="Pfam" id="PF20236">
    <property type="entry name" value="DUF6593"/>
    <property type="match status" value="1"/>
</dbReference>
<comment type="caution">
    <text evidence="2">The sequence shown here is derived from an EMBL/GenBank/DDBJ whole genome shotgun (WGS) entry which is preliminary data.</text>
</comment>
<evidence type="ECO:0000313" key="3">
    <source>
        <dbReference type="Proteomes" id="UP000308730"/>
    </source>
</evidence>
<dbReference type="InterPro" id="IPR046528">
    <property type="entry name" value="DUF6593"/>
</dbReference>
<dbReference type="AlphaFoldDB" id="A0A4S4MNW3"/>
<accession>A0A4S4MNW3</accession>